<protein>
    <recommendedName>
        <fullName evidence="5 12">Histidinol dehydrogenase</fullName>
        <shortName evidence="12">HDH</shortName>
        <ecNumber evidence="4 12">1.1.1.23</ecNumber>
    </recommendedName>
</protein>
<dbReference type="FunFam" id="3.40.50.1980:FF:000001">
    <property type="entry name" value="Histidinol dehydrogenase"/>
    <property type="match status" value="1"/>
</dbReference>
<feature type="binding site" evidence="12 17">
    <location>
        <position position="428"/>
    </location>
    <ligand>
        <name>Zn(2+)</name>
        <dbReference type="ChEBI" id="CHEBI:29105"/>
    </ligand>
</feature>
<evidence type="ECO:0000256" key="6">
    <source>
        <dbReference type="ARBA" id="ARBA00022723"/>
    </source>
</evidence>
<evidence type="ECO:0000256" key="5">
    <source>
        <dbReference type="ARBA" id="ARBA00016531"/>
    </source>
</evidence>
<accession>A0A512T442</accession>
<dbReference type="GO" id="GO:0004399">
    <property type="term" value="F:histidinol dehydrogenase activity"/>
    <property type="evidence" value="ECO:0007669"/>
    <property type="project" value="UniProtKB-UniRule"/>
</dbReference>
<evidence type="ECO:0000256" key="18">
    <source>
        <dbReference type="RuleBase" id="RU004175"/>
    </source>
</evidence>
<organism evidence="19 20">
    <name type="scientific">Knoellia locipacati</name>
    <dbReference type="NCBI Taxonomy" id="882824"/>
    <lineage>
        <taxon>Bacteria</taxon>
        <taxon>Bacillati</taxon>
        <taxon>Actinomycetota</taxon>
        <taxon>Actinomycetes</taxon>
        <taxon>Micrococcales</taxon>
        <taxon>Intrasporangiaceae</taxon>
        <taxon>Knoellia</taxon>
    </lineage>
</organism>
<keyword evidence="7 12" id="KW-0862">Zinc</keyword>
<comment type="caution">
    <text evidence="19">The sequence shown here is derived from an EMBL/GenBank/DDBJ whole genome shotgun (WGS) entry which is preliminary data.</text>
</comment>
<feature type="active site" description="Proton acceptor" evidence="12 14">
    <location>
        <position position="335"/>
    </location>
</feature>
<evidence type="ECO:0000256" key="8">
    <source>
        <dbReference type="ARBA" id="ARBA00023002"/>
    </source>
</evidence>
<feature type="binding site" evidence="12 15">
    <location>
        <position position="129"/>
    </location>
    <ligand>
        <name>NAD(+)</name>
        <dbReference type="ChEBI" id="CHEBI:57540"/>
    </ligand>
</feature>
<comment type="function">
    <text evidence="1 12">Catalyzes the sequential NAD-dependent oxidations of L-histidinol to L-histidinaldehyde and then to L-histidine.</text>
</comment>
<comment type="catalytic activity">
    <reaction evidence="11 12">
        <text>L-histidinol + 2 NAD(+) + H2O = L-histidine + 2 NADH + 3 H(+)</text>
        <dbReference type="Rhea" id="RHEA:20641"/>
        <dbReference type="ChEBI" id="CHEBI:15377"/>
        <dbReference type="ChEBI" id="CHEBI:15378"/>
        <dbReference type="ChEBI" id="CHEBI:57540"/>
        <dbReference type="ChEBI" id="CHEBI:57595"/>
        <dbReference type="ChEBI" id="CHEBI:57699"/>
        <dbReference type="ChEBI" id="CHEBI:57945"/>
        <dbReference type="EC" id="1.1.1.23"/>
    </reaction>
</comment>
<dbReference type="RefSeq" id="WP_147066628.1">
    <property type="nucleotide sequence ID" value="NZ_BAABDN010000003.1"/>
</dbReference>
<evidence type="ECO:0000256" key="9">
    <source>
        <dbReference type="ARBA" id="ARBA00023027"/>
    </source>
</evidence>
<dbReference type="GO" id="GO:0051287">
    <property type="term" value="F:NAD binding"/>
    <property type="evidence" value="ECO:0007669"/>
    <property type="project" value="InterPro"/>
</dbReference>
<dbReference type="InterPro" id="IPR016161">
    <property type="entry name" value="Ald_DH/histidinol_DH"/>
</dbReference>
<dbReference type="PANTHER" id="PTHR21256">
    <property type="entry name" value="HISTIDINOL DEHYDROGENASE HDH"/>
    <property type="match status" value="1"/>
</dbReference>
<gene>
    <name evidence="12 19" type="primary">hisD</name>
    <name evidence="19" type="ORF">KLO01_30350</name>
</gene>
<keyword evidence="6 12" id="KW-0479">Metal-binding</keyword>
<feature type="binding site" evidence="12 16">
    <location>
        <position position="269"/>
    </location>
    <ligand>
        <name>substrate</name>
    </ligand>
</feature>
<evidence type="ECO:0000313" key="20">
    <source>
        <dbReference type="Proteomes" id="UP000321793"/>
    </source>
</evidence>
<dbReference type="EC" id="1.1.1.23" evidence="4 12"/>
<proteinExistence type="inferred from homology"/>
<feature type="binding site" evidence="12 17">
    <location>
        <position position="269"/>
    </location>
    <ligand>
        <name>Zn(2+)</name>
        <dbReference type="ChEBI" id="CHEBI:29105"/>
    </ligand>
</feature>
<dbReference type="PROSITE" id="PS00611">
    <property type="entry name" value="HISOL_DEHYDROGENASE"/>
    <property type="match status" value="1"/>
</dbReference>
<evidence type="ECO:0000256" key="10">
    <source>
        <dbReference type="ARBA" id="ARBA00023102"/>
    </source>
</evidence>
<evidence type="ECO:0000256" key="15">
    <source>
        <dbReference type="PIRSR" id="PIRSR000099-2"/>
    </source>
</evidence>
<evidence type="ECO:0000313" key="19">
    <source>
        <dbReference type="EMBL" id="GEQ14988.1"/>
    </source>
</evidence>
<feature type="binding site" evidence="12 16">
    <location>
        <position position="369"/>
    </location>
    <ligand>
        <name>substrate</name>
    </ligand>
</feature>
<evidence type="ECO:0000256" key="11">
    <source>
        <dbReference type="ARBA" id="ARBA00049489"/>
    </source>
</evidence>
<name>A0A512T442_9MICO</name>
<dbReference type="NCBIfam" id="TIGR00069">
    <property type="entry name" value="hisD"/>
    <property type="match status" value="1"/>
</dbReference>
<feature type="binding site" evidence="12 15">
    <location>
        <position position="193"/>
    </location>
    <ligand>
        <name>NAD(+)</name>
        <dbReference type="ChEBI" id="CHEBI:57540"/>
    </ligand>
</feature>
<keyword evidence="12" id="KW-0028">Amino-acid biosynthesis</keyword>
<evidence type="ECO:0000256" key="12">
    <source>
        <dbReference type="HAMAP-Rule" id="MF_01024"/>
    </source>
</evidence>
<comment type="similarity">
    <text evidence="3 12 13 18">Belongs to the histidinol dehydrogenase family.</text>
</comment>
<dbReference type="Gene3D" id="3.40.50.1980">
    <property type="entry name" value="Nitrogenase molybdenum iron protein domain"/>
    <property type="match status" value="2"/>
</dbReference>
<evidence type="ECO:0000256" key="16">
    <source>
        <dbReference type="PIRSR" id="PIRSR000099-3"/>
    </source>
</evidence>
<dbReference type="Gene3D" id="1.20.5.1300">
    <property type="match status" value="1"/>
</dbReference>
<evidence type="ECO:0000256" key="7">
    <source>
        <dbReference type="ARBA" id="ARBA00022833"/>
    </source>
</evidence>
<keyword evidence="20" id="KW-1185">Reference proteome</keyword>
<feature type="binding site" evidence="12 17">
    <location>
        <position position="369"/>
    </location>
    <ligand>
        <name>Zn(2+)</name>
        <dbReference type="ChEBI" id="CHEBI:29105"/>
    </ligand>
</feature>
<dbReference type="InterPro" id="IPR001692">
    <property type="entry name" value="Histidinol_DH_CS"/>
</dbReference>
<dbReference type="GO" id="GO:0000105">
    <property type="term" value="P:L-histidine biosynthetic process"/>
    <property type="evidence" value="ECO:0007669"/>
    <property type="project" value="UniProtKB-UniRule"/>
</dbReference>
<dbReference type="GO" id="GO:0008270">
    <property type="term" value="F:zinc ion binding"/>
    <property type="evidence" value="ECO:0007669"/>
    <property type="project" value="UniProtKB-UniRule"/>
</dbReference>
<evidence type="ECO:0000256" key="14">
    <source>
        <dbReference type="PIRSR" id="PIRSR000099-1"/>
    </source>
</evidence>
<feature type="binding site" evidence="12 16">
    <location>
        <position position="266"/>
    </location>
    <ligand>
        <name>substrate</name>
    </ligand>
</feature>
<evidence type="ECO:0000256" key="1">
    <source>
        <dbReference type="ARBA" id="ARBA00003850"/>
    </source>
</evidence>
<dbReference type="Pfam" id="PF00815">
    <property type="entry name" value="Histidinol_dh"/>
    <property type="match status" value="1"/>
</dbReference>
<feature type="active site" description="Proton acceptor" evidence="12 14">
    <location>
        <position position="336"/>
    </location>
</feature>
<feature type="binding site" evidence="12 16">
    <location>
        <position position="336"/>
    </location>
    <ligand>
        <name>substrate</name>
    </ligand>
</feature>
<keyword evidence="8 12" id="KW-0560">Oxidoreductase</keyword>
<feature type="binding site" evidence="12 16">
    <location>
        <position position="428"/>
    </location>
    <ligand>
        <name>substrate</name>
    </ligand>
</feature>
<sequence length="440" mass="45525">MIPVLDLRGRAPGVRELRGTLPRAELDVEAALATVRPVCDDVAARGAAAVLDASERFDGVRPDALRVPAGVVAAALHDLDPDVRAALDESIRRARIVHADQRRSDTTTTVVDGGTVTERWVPVDRVGLYVPGGRAVYPSSVVMNVVPALLAGVGSLAVASPPQKDHGGWPHPTILAACALLEVDEVWAMGGAQAVAAFAHGFDGEGDAQLEPVNLVTGPGNIWVAAAKRLLKGLIGIDAEAGPTEIAILADATADPDHVAADLISQAEHDPLAAAVLVTDSTDLADAVQAAVSRRVGETKHSDRVRESLTGRQSAVVLVDDVEVGLDVVNAYAAEHLEIHTADAAAVAARVRNAGAVFVGTWSPVSLGDYCAGSNHVLPTGGCATHSSGLSVQSFLRGIHVVEYTEAALRDVGSHVVTLARAEDLPAHGDAVLARLPDLA</sequence>
<evidence type="ECO:0000256" key="17">
    <source>
        <dbReference type="PIRSR" id="PIRSR000099-4"/>
    </source>
</evidence>
<feature type="binding site" evidence="12 16">
    <location>
        <position position="244"/>
    </location>
    <ligand>
        <name>substrate</name>
    </ligand>
</feature>
<dbReference type="SUPFAM" id="SSF53720">
    <property type="entry name" value="ALDH-like"/>
    <property type="match status" value="1"/>
</dbReference>
<evidence type="ECO:0000256" key="2">
    <source>
        <dbReference type="ARBA" id="ARBA00004940"/>
    </source>
</evidence>
<reference evidence="19 20" key="1">
    <citation type="submission" date="2019-07" db="EMBL/GenBank/DDBJ databases">
        <title>Whole genome shotgun sequence of Knoellia locipacati NBRC 109775.</title>
        <authorList>
            <person name="Hosoyama A."/>
            <person name="Uohara A."/>
            <person name="Ohji S."/>
            <person name="Ichikawa N."/>
        </authorList>
    </citation>
    <scope>NUCLEOTIDE SEQUENCE [LARGE SCALE GENOMIC DNA]</scope>
    <source>
        <strain evidence="19 20">NBRC 109775</strain>
    </source>
</reference>
<dbReference type="GO" id="GO:0005829">
    <property type="term" value="C:cytosol"/>
    <property type="evidence" value="ECO:0007669"/>
    <property type="project" value="TreeGrafter"/>
</dbReference>
<feature type="binding site" evidence="12 15">
    <location>
        <position position="221"/>
    </location>
    <ligand>
        <name>NAD(+)</name>
        <dbReference type="ChEBI" id="CHEBI:57540"/>
    </ligand>
</feature>
<evidence type="ECO:0000256" key="4">
    <source>
        <dbReference type="ARBA" id="ARBA00012965"/>
    </source>
</evidence>
<dbReference type="EMBL" id="BKBA01000011">
    <property type="protein sequence ID" value="GEQ14988.1"/>
    <property type="molecule type" value="Genomic_DNA"/>
</dbReference>
<dbReference type="InterPro" id="IPR022695">
    <property type="entry name" value="Histidinol_DH_monofunct"/>
</dbReference>
<dbReference type="AlphaFoldDB" id="A0A512T442"/>
<dbReference type="OrthoDB" id="9805269at2"/>
<dbReference type="CDD" id="cd06572">
    <property type="entry name" value="Histidinol_dh"/>
    <property type="match status" value="1"/>
</dbReference>
<evidence type="ECO:0000256" key="13">
    <source>
        <dbReference type="PIRNR" id="PIRNR000099"/>
    </source>
</evidence>
<dbReference type="Proteomes" id="UP000321793">
    <property type="component" value="Unassembled WGS sequence"/>
</dbReference>
<feature type="binding site" evidence="12 16">
    <location>
        <position position="423"/>
    </location>
    <ligand>
        <name>substrate</name>
    </ligand>
</feature>
<dbReference type="UniPathway" id="UPA00031">
    <property type="reaction ID" value="UER00014"/>
</dbReference>
<dbReference type="PANTHER" id="PTHR21256:SF2">
    <property type="entry name" value="HISTIDINE BIOSYNTHESIS TRIFUNCTIONAL PROTEIN"/>
    <property type="match status" value="1"/>
</dbReference>
<dbReference type="HAMAP" id="MF_01024">
    <property type="entry name" value="HisD"/>
    <property type="match status" value="1"/>
</dbReference>
<feature type="binding site" evidence="12 17">
    <location>
        <position position="266"/>
    </location>
    <ligand>
        <name>Zn(2+)</name>
        <dbReference type="ChEBI" id="CHEBI:29105"/>
    </ligand>
</feature>
<dbReference type="PRINTS" id="PR00083">
    <property type="entry name" value="HOLDHDRGNASE"/>
</dbReference>
<comment type="pathway">
    <text evidence="2 12">Amino-acid biosynthesis; L-histidine biosynthesis; L-histidine from 5-phospho-alpha-D-ribose 1-diphosphate: step 9/9.</text>
</comment>
<comment type="cofactor">
    <cofactor evidence="12 17">
        <name>Zn(2+)</name>
        <dbReference type="ChEBI" id="CHEBI:29105"/>
    </cofactor>
    <text evidence="12 17">Binds 1 zinc ion per subunit.</text>
</comment>
<evidence type="ECO:0000256" key="3">
    <source>
        <dbReference type="ARBA" id="ARBA00010178"/>
    </source>
</evidence>
<keyword evidence="10 12" id="KW-0368">Histidine biosynthesis</keyword>
<dbReference type="PIRSF" id="PIRSF000099">
    <property type="entry name" value="Histidinol_dh"/>
    <property type="match status" value="1"/>
</dbReference>
<dbReference type="InterPro" id="IPR012131">
    <property type="entry name" value="Hstdl_DH"/>
</dbReference>
<keyword evidence="9 12" id="KW-0520">NAD</keyword>